<dbReference type="STRING" id="1095629.A0A0C9XF16"/>
<dbReference type="InterPro" id="IPR056884">
    <property type="entry name" value="NPHP3-like_N"/>
</dbReference>
<dbReference type="PANTHER" id="PTHR10039">
    <property type="entry name" value="AMELOGENIN"/>
    <property type="match status" value="1"/>
</dbReference>
<feature type="domain" description="NACHT" evidence="2">
    <location>
        <begin position="129"/>
        <end position="282"/>
    </location>
</feature>
<reference evidence="3 4" key="1">
    <citation type="submission" date="2014-04" db="EMBL/GenBank/DDBJ databases">
        <authorList>
            <consortium name="DOE Joint Genome Institute"/>
            <person name="Kuo A."/>
            <person name="Kohler A."/>
            <person name="Nagy L.G."/>
            <person name="Floudas D."/>
            <person name="Copeland A."/>
            <person name="Barry K.W."/>
            <person name="Cichocki N."/>
            <person name="Veneault-Fourrey C."/>
            <person name="LaButti K."/>
            <person name="Lindquist E.A."/>
            <person name="Lipzen A."/>
            <person name="Lundell T."/>
            <person name="Morin E."/>
            <person name="Murat C."/>
            <person name="Sun H."/>
            <person name="Tunlid A."/>
            <person name="Henrissat B."/>
            <person name="Grigoriev I.V."/>
            <person name="Hibbett D.S."/>
            <person name="Martin F."/>
            <person name="Nordberg H.P."/>
            <person name="Cantor M.N."/>
            <person name="Hua S.X."/>
        </authorList>
    </citation>
    <scope>NUCLEOTIDE SEQUENCE [LARGE SCALE GENOMIC DNA]</scope>
    <source>
        <strain evidence="3 4">LaAM-08-1</strain>
    </source>
</reference>
<dbReference type="InterPro" id="IPR027417">
    <property type="entry name" value="P-loop_NTPase"/>
</dbReference>
<keyword evidence="4" id="KW-1185">Reference proteome</keyword>
<keyword evidence="1" id="KW-0677">Repeat</keyword>
<sequence>MTVASDQVEDPQSLDLITSIPIPSVLNAEVMPAGLSTNRQADTINNISAQNVNTGPIYGTIIQGVDPNIPIRLEMISNEQLVKEIYKWLSPPQESVNYNAAYTILKSQPDTCLWFLNGNTFSGWLNQPGFLWVKGKSGSGKTILSSAIIHNLLQRFNSATAYFFFDGRDSQKDFQLHDKMIRSLIWQFSLKCEGRVPKVLVNLYTRCGNGHQVPTLDDLQSTLQKILNGFSSTFIILDALDECAEREKLLNWIQTFIVEKDINLGLHLIVTSRPEQEIEDKLKSYHHLDLVEESENHDLVAYLDYQLENDSDLQKWNSDMQEKIKLTLMKQADGMYVYYQHLNVRMIAKCNLRFRWVALQLNELKECRTKTDLKKQLADLPQGLDKTYDRILLGIKEKDHSYAKTFLQWLCFAVCPLTLEELATTAAVDLSAENGPEYKSDNELQDAKDVLKICSSFIMKSDGFLKLSHFSVKEYLISQYIQNHAVKEVRDFSFNEKPSHSVIAQICLAYLLQFHKSESLDETVYVSSPLAEYAAENWIIHAHSSGKNESQSSSAFASLQSPIFGYL</sequence>
<name>A0A0C9XF16_9AGAR</name>
<evidence type="ECO:0000313" key="4">
    <source>
        <dbReference type="Proteomes" id="UP000054477"/>
    </source>
</evidence>
<dbReference type="Gene3D" id="3.40.50.300">
    <property type="entry name" value="P-loop containing nucleotide triphosphate hydrolases"/>
    <property type="match status" value="1"/>
</dbReference>
<reference evidence="4" key="2">
    <citation type="submission" date="2015-01" db="EMBL/GenBank/DDBJ databases">
        <title>Evolutionary Origins and Diversification of the Mycorrhizal Mutualists.</title>
        <authorList>
            <consortium name="DOE Joint Genome Institute"/>
            <consortium name="Mycorrhizal Genomics Consortium"/>
            <person name="Kohler A."/>
            <person name="Kuo A."/>
            <person name="Nagy L.G."/>
            <person name="Floudas D."/>
            <person name="Copeland A."/>
            <person name="Barry K.W."/>
            <person name="Cichocki N."/>
            <person name="Veneault-Fourrey C."/>
            <person name="LaButti K."/>
            <person name="Lindquist E.A."/>
            <person name="Lipzen A."/>
            <person name="Lundell T."/>
            <person name="Morin E."/>
            <person name="Murat C."/>
            <person name="Riley R."/>
            <person name="Ohm R."/>
            <person name="Sun H."/>
            <person name="Tunlid A."/>
            <person name="Henrissat B."/>
            <person name="Grigoriev I.V."/>
            <person name="Hibbett D.S."/>
            <person name="Martin F."/>
        </authorList>
    </citation>
    <scope>NUCLEOTIDE SEQUENCE [LARGE SCALE GENOMIC DNA]</scope>
    <source>
        <strain evidence="4">LaAM-08-1</strain>
    </source>
</reference>
<dbReference type="PANTHER" id="PTHR10039:SF16">
    <property type="entry name" value="GPI INOSITOL-DEACYLASE"/>
    <property type="match status" value="1"/>
</dbReference>
<dbReference type="EMBL" id="KN838580">
    <property type="protein sequence ID" value="KIK03456.1"/>
    <property type="molecule type" value="Genomic_DNA"/>
</dbReference>
<proteinExistence type="predicted"/>
<dbReference type="OrthoDB" id="7464126at2759"/>
<dbReference type="HOGENOM" id="CLU_000288_34_23_1"/>
<dbReference type="SUPFAM" id="SSF52540">
    <property type="entry name" value="P-loop containing nucleoside triphosphate hydrolases"/>
    <property type="match status" value="1"/>
</dbReference>
<evidence type="ECO:0000259" key="2">
    <source>
        <dbReference type="PROSITE" id="PS50837"/>
    </source>
</evidence>
<protein>
    <recommendedName>
        <fullName evidence="2">NACHT domain-containing protein</fullName>
    </recommendedName>
</protein>
<dbReference type="PROSITE" id="PS50837">
    <property type="entry name" value="NACHT"/>
    <property type="match status" value="1"/>
</dbReference>
<evidence type="ECO:0000256" key="1">
    <source>
        <dbReference type="ARBA" id="ARBA00022737"/>
    </source>
</evidence>
<dbReference type="Pfam" id="PF24883">
    <property type="entry name" value="NPHP3_N"/>
    <property type="match status" value="1"/>
</dbReference>
<dbReference type="Pfam" id="PF22939">
    <property type="entry name" value="WHD_GPIID"/>
    <property type="match status" value="1"/>
</dbReference>
<gene>
    <name evidence="3" type="ORF">K443DRAFT_5395</name>
</gene>
<organism evidence="3 4">
    <name type="scientific">Laccaria amethystina LaAM-08-1</name>
    <dbReference type="NCBI Taxonomy" id="1095629"/>
    <lineage>
        <taxon>Eukaryota</taxon>
        <taxon>Fungi</taxon>
        <taxon>Dikarya</taxon>
        <taxon>Basidiomycota</taxon>
        <taxon>Agaricomycotina</taxon>
        <taxon>Agaricomycetes</taxon>
        <taxon>Agaricomycetidae</taxon>
        <taxon>Agaricales</taxon>
        <taxon>Agaricineae</taxon>
        <taxon>Hydnangiaceae</taxon>
        <taxon>Laccaria</taxon>
    </lineage>
</organism>
<evidence type="ECO:0000313" key="3">
    <source>
        <dbReference type="EMBL" id="KIK03456.1"/>
    </source>
</evidence>
<dbReference type="AlphaFoldDB" id="A0A0C9XF16"/>
<dbReference type="InterPro" id="IPR007111">
    <property type="entry name" value="NACHT_NTPase"/>
</dbReference>
<accession>A0A0C9XF16</accession>
<dbReference type="Proteomes" id="UP000054477">
    <property type="component" value="Unassembled WGS sequence"/>
</dbReference>
<dbReference type="InterPro" id="IPR054471">
    <property type="entry name" value="GPIID_WHD"/>
</dbReference>